<name>A0A364Y6F4_9BACT</name>
<comment type="subcellular location">
    <subcellularLocation>
        <location evidence="2">Cell membrane</location>
        <topology evidence="2">Lipid-anchor</topology>
    </subcellularLocation>
</comment>
<dbReference type="Proteomes" id="UP000251889">
    <property type="component" value="Unassembled WGS sequence"/>
</dbReference>
<dbReference type="GO" id="GO:0005886">
    <property type="term" value="C:plasma membrane"/>
    <property type="evidence" value="ECO:0007669"/>
    <property type="project" value="UniProtKB-SubCell"/>
</dbReference>
<keyword evidence="2" id="KW-0564">Palmitate</keyword>
<dbReference type="Gene3D" id="1.20.1600.10">
    <property type="entry name" value="Outer membrane efflux proteins (OEP)"/>
    <property type="match status" value="1"/>
</dbReference>
<sequence>MAAICFAALLCGCITPRVSVKQENSTVPTQFASGSDTSNIAKLNWKEYFSDENLIALIDTALKKNQELNITLQEIEISRNEVRARKGEYLPFVGLQAGAGIEKAGRFTRNGAVDENLEIKPGTRFPEPLNDYMFGLTASWEIDIWKKLRNAKKAAVVRYLASVEGKNFMVTNLIAEIANSYYELEALDNMLAIIEQNIEVQSNGLDVVKQQKQAAKVTQLAVNRFQAQLLNTKNLQFEIRQRIVETENRLHFLTGVFKGNIPRSSASFNDIALDSAYAGIPSQLLKYRPDIRQAELNLAAAKIDVKVARANFYPSFRIEGGAGFQAFNAAYLIKPESMLYNIAGELVAPLVNRNAIAAAYKSANAKQIQEVYNYERTILNAYLEVVNQLSSVDNFAKSHQTKAEEVNILMQSVTISNSLFNSARADYLEVLLTQQEALESKMELIEIKTKQLNAKVNIYKSLGGGWNF</sequence>
<feature type="coiled-coil region" evidence="3">
    <location>
        <begin position="58"/>
        <end position="85"/>
    </location>
</feature>
<protein>
    <submittedName>
        <fullName evidence="4">TolC family protein</fullName>
    </submittedName>
</protein>
<accession>A0A364Y6F4</accession>
<gene>
    <name evidence="4" type="ORF">DQQ10_06745</name>
</gene>
<dbReference type="GO" id="GO:0015562">
    <property type="term" value="F:efflux transmembrane transporter activity"/>
    <property type="evidence" value="ECO:0007669"/>
    <property type="project" value="InterPro"/>
</dbReference>
<reference evidence="4 5" key="1">
    <citation type="submission" date="2018-06" db="EMBL/GenBank/DDBJ databases">
        <title>Chryseolinea flavus sp. nov., a member of the phylum Bacteroidetes isolated from soil.</title>
        <authorList>
            <person name="Li Y."/>
            <person name="Wang J."/>
        </authorList>
    </citation>
    <scope>NUCLEOTIDE SEQUENCE [LARGE SCALE GENOMIC DNA]</scope>
    <source>
        <strain evidence="4 5">SDU1-6</strain>
    </source>
</reference>
<dbReference type="PANTHER" id="PTHR30203">
    <property type="entry name" value="OUTER MEMBRANE CATION EFFLUX PROTEIN"/>
    <property type="match status" value="1"/>
</dbReference>
<keyword evidence="3" id="KW-0175">Coiled coil</keyword>
<evidence type="ECO:0000256" key="1">
    <source>
        <dbReference type="ARBA" id="ARBA00007613"/>
    </source>
</evidence>
<comment type="similarity">
    <text evidence="1 2">Belongs to the outer membrane factor (OMF) (TC 1.B.17) family.</text>
</comment>
<keyword evidence="2" id="KW-0812">Transmembrane</keyword>
<proteinExistence type="inferred from homology"/>
<keyword evidence="2" id="KW-1134">Transmembrane beta strand</keyword>
<evidence type="ECO:0000313" key="4">
    <source>
        <dbReference type="EMBL" id="RAW02422.1"/>
    </source>
</evidence>
<dbReference type="NCBIfam" id="TIGR01845">
    <property type="entry name" value="outer_NodT"/>
    <property type="match status" value="1"/>
</dbReference>
<dbReference type="Gene3D" id="2.20.200.10">
    <property type="entry name" value="Outer membrane efflux proteins (OEP)"/>
    <property type="match status" value="1"/>
</dbReference>
<evidence type="ECO:0000256" key="2">
    <source>
        <dbReference type="RuleBase" id="RU362097"/>
    </source>
</evidence>
<evidence type="ECO:0000256" key="3">
    <source>
        <dbReference type="SAM" id="Coils"/>
    </source>
</evidence>
<feature type="coiled-coil region" evidence="3">
    <location>
        <begin position="428"/>
        <end position="455"/>
    </location>
</feature>
<dbReference type="PANTHER" id="PTHR30203:SF30">
    <property type="entry name" value="OUTER MEMBRANE PROTEIN-RELATED"/>
    <property type="match status" value="1"/>
</dbReference>
<evidence type="ECO:0000313" key="5">
    <source>
        <dbReference type="Proteomes" id="UP000251889"/>
    </source>
</evidence>
<dbReference type="Pfam" id="PF02321">
    <property type="entry name" value="OEP"/>
    <property type="match status" value="2"/>
</dbReference>
<keyword evidence="2" id="KW-0449">Lipoprotein</keyword>
<dbReference type="InterPro" id="IPR010131">
    <property type="entry name" value="MdtP/NodT-like"/>
</dbReference>
<comment type="caution">
    <text evidence="4">The sequence shown here is derived from an EMBL/GenBank/DDBJ whole genome shotgun (WGS) entry which is preliminary data.</text>
</comment>
<keyword evidence="2" id="KW-0472">Membrane</keyword>
<keyword evidence="5" id="KW-1185">Reference proteome</keyword>
<dbReference type="EMBL" id="QMFY01000002">
    <property type="protein sequence ID" value="RAW02422.1"/>
    <property type="molecule type" value="Genomic_DNA"/>
</dbReference>
<dbReference type="InterPro" id="IPR003423">
    <property type="entry name" value="OMP_efflux"/>
</dbReference>
<dbReference type="SUPFAM" id="SSF56954">
    <property type="entry name" value="Outer membrane efflux proteins (OEP)"/>
    <property type="match status" value="1"/>
</dbReference>
<dbReference type="AlphaFoldDB" id="A0A364Y6F4"/>
<organism evidence="4 5">
    <name type="scientific">Pseudochryseolinea flava</name>
    <dbReference type="NCBI Taxonomy" id="2059302"/>
    <lineage>
        <taxon>Bacteria</taxon>
        <taxon>Pseudomonadati</taxon>
        <taxon>Bacteroidota</taxon>
        <taxon>Cytophagia</taxon>
        <taxon>Cytophagales</taxon>
        <taxon>Fulvivirgaceae</taxon>
        <taxon>Pseudochryseolinea</taxon>
    </lineage>
</organism>
<dbReference type="OrthoDB" id="9770517at2"/>